<evidence type="ECO:0000313" key="16">
    <source>
        <dbReference type="EMBL" id="MBA4612961.1"/>
    </source>
</evidence>
<dbReference type="AlphaFoldDB" id="A0A838XVA7"/>
<keyword evidence="12 14" id="KW-0472">Membrane</keyword>
<evidence type="ECO:0000256" key="12">
    <source>
        <dbReference type="ARBA" id="ARBA00023136"/>
    </source>
</evidence>
<keyword evidence="10 14" id="KW-0560">Oxidoreductase</keyword>
<comment type="pathway">
    <text evidence="2 14 15">Porphyrin-containing compound metabolism; protoporphyrin-IX biosynthesis; protoporphyrin-IX from protoporphyrinogen-IX: step 1/1.</text>
</comment>
<comment type="subunit">
    <text evidence="14">Homodimer.</text>
</comment>
<feature type="transmembrane region" description="Helical" evidence="14">
    <location>
        <begin position="84"/>
        <end position="108"/>
    </location>
</feature>
<keyword evidence="7 14" id="KW-0812">Transmembrane</keyword>
<dbReference type="HAMAP" id="MF_02239">
    <property type="entry name" value="HemJ"/>
    <property type="match status" value="1"/>
</dbReference>
<comment type="catalytic activity">
    <reaction evidence="13 14 15">
        <text>protoporphyrinogen IX + 3 A = protoporphyrin IX + 3 AH2</text>
        <dbReference type="Rhea" id="RHEA:62000"/>
        <dbReference type="ChEBI" id="CHEBI:13193"/>
        <dbReference type="ChEBI" id="CHEBI:17499"/>
        <dbReference type="ChEBI" id="CHEBI:57306"/>
        <dbReference type="ChEBI" id="CHEBI:57307"/>
    </reaction>
</comment>
<evidence type="ECO:0000256" key="6">
    <source>
        <dbReference type="ARBA" id="ARBA00022617"/>
    </source>
</evidence>
<comment type="similarity">
    <text evidence="3 14 15">Belongs to the HemJ family.</text>
</comment>
<dbReference type="GO" id="GO:0070818">
    <property type="term" value="F:protoporphyrinogen oxidase activity"/>
    <property type="evidence" value="ECO:0007669"/>
    <property type="project" value="UniProtKB-UniRule"/>
</dbReference>
<evidence type="ECO:0000256" key="2">
    <source>
        <dbReference type="ARBA" id="ARBA00005073"/>
    </source>
</evidence>
<dbReference type="EMBL" id="JACEON010000014">
    <property type="protein sequence ID" value="MBA4612961.1"/>
    <property type="molecule type" value="Genomic_DNA"/>
</dbReference>
<comment type="subcellular location">
    <subcellularLocation>
        <location evidence="1 14">Cell membrane</location>
        <topology evidence="1 14">Multi-pass membrane protein</topology>
    </subcellularLocation>
</comment>
<accession>A0A838XVA7</accession>
<dbReference type="RefSeq" id="WP_181761150.1">
    <property type="nucleotide sequence ID" value="NZ_BMCR01000011.1"/>
</dbReference>
<evidence type="ECO:0000256" key="13">
    <source>
        <dbReference type="ARBA" id="ARBA00048390"/>
    </source>
</evidence>
<dbReference type="UniPathway" id="UPA00251">
    <property type="reaction ID" value="UER00324"/>
</dbReference>
<dbReference type="GO" id="GO:0046872">
    <property type="term" value="F:metal ion binding"/>
    <property type="evidence" value="ECO:0007669"/>
    <property type="project" value="UniProtKB-UniRule"/>
</dbReference>
<keyword evidence="11 14" id="KW-0408">Iron</keyword>
<evidence type="ECO:0000256" key="4">
    <source>
        <dbReference type="ARBA" id="ARBA00017504"/>
    </source>
</evidence>
<organism evidence="16 17">
    <name type="scientific">Stappia taiwanensis</name>
    <dbReference type="NCBI Taxonomy" id="992267"/>
    <lineage>
        <taxon>Bacteria</taxon>
        <taxon>Pseudomonadati</taxon>
        <taxon>Pseudomonadota</taxon>
        <taxon>Alphaproteobacteria</taxon>
        <taxon>Hyphomicrobiales</taxon>
        <taxon>Stappiaceae</taxon>
        <taxon>Stappia</taxon>
    </lineage>
</organism>
<dbReference type="Pfam" id="PF03653">
    <property type="entry name" value="UPF0093"/>
    <property type="match status" value="1"/>
</dbReference>
<feature type="transmembrane region" description="Helical" evidence="14">
    <location>
        <begin position="6"/>
        <end position="24"/>
    </location>
</feature>
<evidence type="ECO:0000256" key="5">
    <source>
        <dbReference type="ARBA" id="ARBA00022475"/>
    </source>
</evidence>
<reference evidence="16 17" key="1">
    <citation type="submission" date="2020-07" db="EMBL/GenBank/DDBJ databases">
        <authorList>
            <person name="Li M."/>
        </authorList>
    </citation>
    <scope>NUCLEOTIDE SEQUENCE [LARGE SCALE GENOMIC DNA]</scope>
    <source>
        <strain evidence="16 17">DSM 23284</strain>
    </source>
</reference>
<gene>
    <name evidence="16" type="primary">hemJ</name>
    <name evidence="16" type="ORF">H1W37_14960</name>
</gene>
<evidence type="ECO:0000256" key="14">
    <source>
        <dbReference type="HAMAP-Rule" id="MF_02239"/>
    </source>
</evidence>
<evidence type="ECO:0000256" key="10">
    <source>
        <dbReference type="ARBA" id="ARBA00023002"/>
    </source>
</evidence>
<evidence type="ECO:0000256" key="8">
    <source>
        <dbReference type="ARBA" id="ARBA00022723"/>
    </source>
</evidence>
<dbReference type="EC" id="1.3.99.-" evidence="14 15"/>
<feature type="binding site" description="axial binding residue" evidence="14">
    <location>
        <position position="10"/>
    </location>
    <ligand>
        <name>heme</name>
        <dbReference type="ChEBI" id="CHEBI:30413"/>
    </ligand>
    <ligandPart>
        <name>Fe</name>
        <dbReference type="ChEBI" id="CHEBI:18248"/>
    </ligandPart>
</feature>
<evidence type="ECO:0000256" key="15">
    <source>
        <dbReference type="PIRNR" id="PIRNR004638"/>
    </source>
</evidence>
<dbReference type="GO" id="GO:0006782">
    <property type="term" value="P:protoporphyrinogen IX biosynthetic process"/>
    <property type="evidence" value="ECO:0007669"/>
    <property type="project" value="UniProtKB-UniRule"/>
</dbReference>
<evidence type="ECO:0000256" key="9">
    <source>
        <dbReference type="ARBA" id="ARBA00022989"/>
    </source>
</evidence>
<proteinExistence type="inferred from homology"/>
<sequence>MLYLWLKAFHIMSVIAWMAALFYLPRLFVYHAQVAVGSPQSELFKVMERRLLKAIMRPAMMASWIFGLWVAYEGGFLSDGWFHAKLTLVVLMTLYHTYLAKCVGVFATDANQRADRHYRIINEVPTVLMIGVVILVVLKPF</sequence>
<dbReference type="Proteomes" id="UP000559404">
    <property type="component" value="Unassembled WGS sequence"/>
</dbReference>
<feature type="transmembrane region" description="Helical" evidence="14">
    <location>
        <begin position="54"/>
        <end position="72"/>
    </location>
</feature>
<evidence type="ECO:0000256" key="1">
    <source>
        <dbReference type="ARBA" id="ARBA00004651"/>
    </source>
</evidence>
<evidence type="ECO:0000256" key="3">
    <source>
        <dbReference type="ARBA" id="ARBA00006501"/>
    </source>
</evidence>
<reference evidence="16 17" key="2">
    <citation type="submission" date="2020-08" db="EMBL/GenBank/DDBJ databases">
        <title>Stappia taiwanensis sp. nov., isolated from a coastal thermal spring.</title>
        <authorList>
            <person name="Kampfer P."/>
        </authorList>
    </citation>
    <scope>NUCLEOTIDE SEQUENCE [LARGE SCALE GENOMIC DNA]</scope>
    <source>
        <strain evidence="16 17">DSM 23284</strain>
    </source>
</reference>
<dbReference type="PIRSF" id="PIRSF004638">
    <property type="entry name" value="UCP004638"/>
    <property type="match status" value="1"/>
</dbReference>
<dbReference type="GO" id="GO:0005886">
    <property type="term" value="C:plasma membrane"/>
    <property type="evidence" value="ECO:0007669"/>
    <property type="project" value="UniProtKB-SubCell"/>
</dbReference>
<feature type="transmembrane region" description="Helical" evidence="14">
    <location>
        <begin position="120"/>
        <end position="138"/>
    </location>
</feature>
<keyword evidence="8 14" id="KW-0479">Metal-binding</keyword>
<keyword evidence="5 14" id="KW-1003">Cell membrane</keyword>
<dbReference type="NCBIfam" id="TIGR00701">
    <property type="entry name" value="protoporphyrinogen oxidase HemJ"/>
    <property type="match status" value="1"/>
</dbReference>
<keyword evidence="17" id="KW-1185">Reference proteome</keyword>
<dbReference type="PANTHER" id="PTHR40255:SF1">
    <property type="entry name" value="PROTOPORPHYRINOGEN IX OXIDASE"/>
    <property type="match status" value="1"/>
</dbReference>
<feature type="binding site" description="axial binding residue" evidence="14">
    <location>
        <position position="85"/>
    </location>
    <ligand>
        <name>heme</name>
        <dbReference type="ChEBI" id="CHEBI:30413"/>
    </ligand>
    <ligandPart>
        <name>Fe</name>
        <dbReference type="ChEBI" id="CHEBI:18248"/>
    </ligandPart>
</feature>
<evidence type="ECO:0000313" key="17">
    <source>
        <dbReference type="Proteomes" id="UP000559404"/>
    </source>
</evidence>
<comment type="caution">
    <text evidence="16">The sequence shown here is derived from an EMBL/GenBank/DDBJ whole genome shotgun (WGS) entry which is preliminary data.</text>
</comment>
<comment type="cofactor">
    <cofactor evidence="14 15">
        <name>heme b</name>
        <dbReference type="ChEBI" id="CHEBI:60344"/>
    </cofactor>
    <text evidence="14 15">Binds 1 heme b (iron(II)-protoporphyrin IX) group per subunit.</text>
</comment>
<evidence type="ECO:0000256" key="7">
    <source>
        <dbReference type="ARBA" id="ARBA00022692"/>
    </source>
</evidence>
<dbReference type="InterPro" id="IPR005265">
    <property type="entry name" value="HemJ-like"/>
</dbReference>
<keyword evidence="6 14" id="KW-0349">Heme</keyword>
<keyword evidence="9 14" id="KW-1133">Transmembrane helix</keyword>
<protein>
    <recommendedName>
        <fullName evidence="4 14">Protoporphyrinogen IX oxidase</fullName>
        <shortName evidence="14">PPO</shortName>
        <ecNumber evidence="14 15">1.3.99.-</ecNumber>
    </recommendedName>
</protein>
<dbReference type="PANTHER" id="PTHR40255">
    <property type="entry name" value="UPF0093 MEMBRANE PROTEIN SLR1790"/>
    <property type="match status" value="1"/>
</dbReference>
<name>A0A838XVA7_9HYPH</name>
<evidence type="ECO:0000256" key="11">
    <source>
        <dbReference type="ARBA" id="ARBA00023004"/>
    </source>
</evidence>
<comment type="function">
    <text evidence="14 15">Catalyzes the oxidation of protoporphyrinogen IX to protoporphyrin IX.</text>
</comment>